<dbReference type="InterPro" id="IPR013602">
    <property type="entry name" value="Dynein_heavy_linker"/>
</dbReference>
<dbReference type="Pfam" id="PF08393">
    <property type="entry name" value="DHC_N2"/>
    <property type="match status" value="1"/>
</dbReference>
<dbReference type="Proteomes" id="UP000735302">
    <property type="component" value="Unassembled WGS sequence"/>
</dbReference>
<keyword evidence="4" id="KW-1185">Reference proteome</keyword>
<evidence type="ECO:0000256" key="1">
    <source>
        <dbReference type="ARBA" id="ARBA00008887"/>
    </source>
</evidence>
<evidence type="ECO:0000313" key="3">
    <source>
        <dbReference type="EMBL" id="GFO45338.1"/>
    </source>
</evidence>
<accession>A0AAV4DMM9</accession>
<organism evidence="3 4">
    <name type="scientific">Plakobranchus ocellatus</name>
    <dbReference type="NCBI Taxonomy" id="259542"/>
    <lineage>
        <taxon>Eukaryota</taxon>
        <taxon>Metazoa</taxon>
        <taxon>Spiralia</taxon>
        <taxon>Lophotrochozoa</taxon>
        <taxon>Mollusca</taxon>
        <taxon>Gastropoda</taxon>
        <taxon>Heterobranchia</taxon>
        <taxon>Euthyneura</taxon>
        <taxon>Panpulmonata</taxon>
        <taxon>Sacoglossa</taxon>
        <taxon>Placobranchoidea</taxon>
        <taxon>Plakobranchidae</taxon>
        <taxon>Plakobranchus</taxon>
    </lineage>
</organism>
<evidence type="ECO:0000313" key="4">
    <source>
        <dbReference type="Proteomes" id="UP000735302"/>
    </source>
</evidence>
<comment type="caution">
    <text evidence="3">The sequence shown here is derived from an EMBL/GenBank/DDBJ whole genome shotgun (WGS) entry which is preliminary data.</text>
</comment>
<dbReference type="EMBL" id="BLXT01008059">
    <property type="protein sequence ID" value="GFO45338.1"/>
    <property type="molecule type" value="Genomic_DNA"/>
</dbReference>
<dbReference type="InterPro" id="IPR026983">
    <property type="entry name" value="DHC"/>
</dbReference>
<dbReference type="GO" id="GO:0030286">
    <property type="term" value="C:dynein complex"/>
    <property type="evidence" value="ECO:0007669"/>
    <property type="project" value="InterPro"/>
</dbReference>
<dbReference type="GO" id="GO:0051959">
    <property type="term" value="F:dynein light intermediate chain binding"/>
    <property type="evidence" value="ECO:0007669"/>
    <property type="project" value="InterPro"/>
</dbReference>
<protein>
    <submittedName>
        <fullName evidence="3">Axonemal dynein heavy chain</fullName>
    </submittedName>
</protein>
<sequence length="132" mass="15942">MEAEWETVEFDVSPYKNTGTYMLKAGEDKSQLLDDHIVTTQAMTFSPFKKEFEERINNWEYKLKLTQDVIEEWINVQRSWLYLEPIFSSEDITKQLPTESKRYQNMERIWRKVMRMVKLKPKVRTLAVLPLF</sequence>
<proteinExistence type="inferred from homology"/>
<dbReference type="Gene3D" id="1.20.140.100">
    <property type="entry name" value="Dynein heavy chain, N-terminal domain 2"/>
    <property type="match status" value="1"/>
</dbReference>
<dbReference type="InterPro" id="IPR042222">
    <property type="entry name" value="Dynein_2_N"/>
</dbReference>
<reference evidence="3 4" key="1">
    <citation type="journal article" date="2021" name="Elife">
        <title>Chloroplast acquisition without the gene transfer in kleptoplastic sea slugs, Plakobranchus ocellatus.</title>
        <authorList>
            <person name="Maeda T."/>
            <person name="Takahashi S."/>
            <person name="Yoshida T."/>
            <person name="Shimamura S."/>
            <person name="Takaki Y."/>
            <person name="Nagai Y."/>
            <person name="Toyoda A."/>
            <person name="Suzuki Y."/>
            <person name="Arimoto A."/>
            <person name="Ishii H."/>
            <person name="Satoh N."/>
            <person name="Nishiyama T."/>
            <person name="Hasebe M."/>
            <person name="Maruyama T."/>
            <person name="Minagawa J."/>
            <person name="Obokata J."/>
            <person name="Shigenobu S."/>
        </authorList>
    </citation>
    <scope>NUCLEOTIDE SEQUENCE [LARGE SCALE GENOMIC DNA]</scope>
</reference>
<evidence type="ECO:0000259" key="2">
    <source>
        <dbReference type="Pfam" id="PF08393"/>
    </source>
</evidence>
<feature type="domain" description="Dynein heavy chain linker" evidence="2">
    <location>
        <begin position="1"/>
        <end position="125"/>
    </location>
</feature>
<gene>
    <name evidence="3" type="ORF">PoB_007184300</name>
</gene>
<comment type="similarity">
    <text evidence="1">Belongs to the dynein heavy chain family.</text>
</comment>
<dbReference type="GO" id="GO:0045505">
    <property type="term" value="F:dynein intermediate chain binding"/>
    <property type="evidence" value="ECO:0007669"/>
    <property type="project" value="InterPro"/>
</dbReference>
<name>A0AAV4DMM9_9GAST</name>
<dbReference type="AlphaFoldDB" id="A0AAV4DMM9"/>
<dbReference type="FunFam" id="1.20.140.100:FF:000001">
    <property type="entry name" value="dynein heavy chain 17, axonemal"/>
    <property type="match status" value="1"/>
</dbReference>
<dbReference type="GO" id="GO:0007018">
    <property type="term" value="P:microtubule-based movement"/>
    <property type="evidence" value="ECO:0007669"/>
    <property type="project" value="InterPro"/>
</dbReference>
<dbReference type="PANTHER" id="PTHR45703">
    <property type="entry name" value="DYNEIN HEAVY CHAIN"/>
    <property type="match status" value="1"/>
</dbReference>
<dbReference type="PANTHER" id="PTHR45703:SF28">
    <property type="entry name" value="DYNEINS HEAVY CHAIN"/>
    <property type="match status" value="1"/>
</dbReference>